<dbReference type="AlphaFoldDB" id="A0A6G7YB76"/>
<feature type="domain" description="DUF1707" evidence="3">
    <location>
        <begin position="1"/>
        <end position="51"/>
    </location>
</feature>
<sequence>MRASDADRDVAVGVLNAAFEDGRLDTLEHAERLERVLAAKTLADLPPLIADVVVSGPAAGPAPARSSHRPMRRVRNAAFVCWVALAALVNVIWAATWLPSGGGPAYYWPIWSMIGTFVPVLVFFLIDLIQSGGRPHPDLGHDTGGRRALESDRQRRERRRPGDR</sequence>
<dbReference type="Pfam" id="PF08044">
    <property type="entry name" value="DUF1707"/>
    <property type="match status" value="1"/>
</dbReference>
<dbReference type="KEGG" id="prv:G7070_09385"/>
<feature type="region of interest" description="Disordered" evidence="1">
    <location>
        <begin position="136"/>
        <end position="164"/>
    </location>
</feature>
<reference evidence="4 5" key="1">
    <citation type="submission" date="2020-03" db="EMBL/GenBank/DDBJ databases">
        <title>Propioniciclava sp. nov., isolated from Hydrophilus acuminatus.</title>
        <authorList>
            <person name="Hyun D.-W."/>
            <person name="Bae J.-W."/>
        </authorList>
    </citation>
    <scope>NUCLEOTIDE SEQUENCE [LARGE SCALE GENOMIC DNA]</scope>
    <source>
        <strain evidence="4 5">HDW11</strain>
    </source>
</reference>
<keyword evidence="2" id="KW-0812">Transmembrane</keyword>
<feature type="transmembrane region" description="Helical" evidence="2">
    <location>
        <begin position="77"/>
        <end position="99"/>
    </location>
</feature>
<accession>A0A6G7YB76</accession>
<proteinExistence type="predicted"/>
<evidence type="ECO:0000313" key="5">
    <source>
        <dbReference type="Proteomes" id="UP000501058"/>
    </source>
</evidence>
<evidence type="ECO:0000256" key="2">
    <source>
        <dbReference type="SAM" id="Phobius"/>
    </source>
</evidence>
<dbReference type="PANTHER" id="PTHR40763">
    <property type="entry name" value="MEMBRANE PROTEIN-RELATED"/>
    <property type="match status" value="1"/>
</dbReference>
<dbReference type="EMBL" id="CP049865">
    <property type="protein sequence ID" value="QIK73901.1"/>
    <property type="molecule type" value="Genomic_DNA"/>
</dbReference>
<evidence type="ECO:0000313" key="4">
    <source>
        <dbReference type="EMBL" id="QIK73901.1"/>
    </source>
</evidence>
<feature type="transmembrane region" description="Helical" evidence="2">
    <location>
        <begin position="105"/>
        <end position="126"/>
    </location>
</feature>
<protein>
    <submittedName>
        <fullName evidence="4">DUF1707 domain-containing protein</fullName>
    </submittedName>
</protein>
<dbReference type="PANTHER" id="PTHR40763:SF4">
    <property type="entry name" value="DUF1707 DOMAIN-CONTAINING PROTEIN"/>
    <property type="match status" value="1"/>
</dbReference>
<keyword evidence="2" id="KW-1133">Transmembrane helix</keyword>
<dbReference type="Proteomes" id="UP000501058">
    <property type="component" value="Chromosome"/>
</dbReference>
<name>A0A6G7YB76_9ACTN</name>
<evidence type="ECO:0000256" key="1">
    <source>
        <dbReference type="SAM" id="MobiDB-lite"/>
    </source>
</evidence>
<organism evidence="4 5">
    <name type="scientific">Propioniciclava coleopterorum</name>
    <dbReference type="NCBI Taxonomy" id="2714937"/>
    <lineage>
        <taxon>Bacteria</taxon>
        <taxon>Bacillati</taxon>
        <taxon>Actinomycetota</taxon>
        <taxon>Actinomycetes</taxon>
        <taxon>Propionibacteriales</taxon>
        <taxon>Propionibacteriaceae</taxon>
        <taxon>Propioniciclava</taxon>
    </lineage>
</organism>
<keyword evidence="2" id="KW-0472">Membrane</keyword>
<keyword evidence="5" id="KW-1185">Reference proteome</keyword>
<evidence type="ECO:0000259" key="3">
    <source>
        <dbReference type="Pfam" id="PF08044"/>
    </source>
</evidence>
<dbReference type="InterPro" id="IPR012551">
    <property type="entry name" value="DUF1707_SHOCT-like"/>
</dbReference>
<gene>
    <name evidence="4" type="ORF">G7070_09385</name>
</gene>